<protein>
    <submittedName>
        <fullName evidence="2">Uncharacterized protein</fullName>
    </submittedName>
</protein>
<reference evidence="2 3" key="1">
    <citation type="submission" date="2019-08" db="EMBL/GenBank/DDBJ databases">
        <title>A chromosome-level genome assembly, high-density linkage maps, and genome scans reveal the genomic architecture of hybrid incompatibilities underlying speciation via character displacement in darters (Percidae: Etheostominae).</title>
        <authorList>
            <person name="Moran R.L."/>
            <person name="Catchen J.M."/>
            <person name="Fuller R.C."/>
        </authorList>
    </citation>
    <scope>NUCLEOTIDE SEQUENCE [LARGE SCALE GENOMIC DNA]</scope>
    <source>
        <strain evidence="2">EspeVRDwgs_2016</strain>
        <tissue evidence="2">Muscle</tissue>
    </source>
</reference>
<evidence type="ECO:0000313" key="2">
    <source>
        <dbReference type="EMBL" id="KAA8585778.1"/>
    </source>
</evidence>
<dbReference type="AlphaFoldDB" id="A0A5J5CTK0"/>
<comment type="caution">
    <text evidence="2">The sequence shown here is derived from an EMBL/GenBank/DDBJ whole genome shotgun (WGS) entry which is preliminary data.</text>
</comment>
<name>A0A5J5CTK0_9PERO</name>
<dbReference type="Proteomes" id="UP000327493">
    <property type="component" value="Chromosome 15"/>
</dbReference>
<gene>
    <name evidence="2" type="ORF">FQN60_004472</name>
</gene>
<proteinExistence type="predicted"/>
<dbReference type="EMBL" id="VOFY01000015">
    <property type="protein sequence ID" value="KAA8585778.1"/>
    <property type="molecule type" value="Genomic_DNA"/>
</dbReference>
<evidence type="ECO:0000256" key="1">
    <source>
        <dbReference type="SAM" id="MobiDB-lite"/>
    </source>
</evidence>
<evidence type="ECO:0000313" key="3">
    <source>
        <dbReference type="Proteomes" id="UP000327493"/>
    </source>
</evidence>
<organism evidence="2 3">
    <name type="scientific">Etheostoma spectabile</name>
    <name type="common">orangethroat darter</name>
    <dbReference type="NCBI Taxonomy" id="54343"/>
    <lineage>
        <taxon>Eukaryota</taxon>
        <taxon>Metazoa</taxon>
        <taxon>Chordata</taxon>
        <taxon>Craniata</taxon>
        <taxon>Vertebrata</taxon>
        <taxon>Euteleostomi</taxon>
        <taxon>Actinopterygii</taxon>
        <taxon>Neopterygii</taxon>
        <taxon>Teleostei</taxon>
        <taxon>Neoteleostei</taxon>
        <taxon>Acanthomorphata</taxon>
        <taxon>Eupercaria</taxon>
        <taxon>Perciformes</taxon>
        <taxon>Percoidei</taxon>
        <taxon>Percidae</taxon>
        <taxon>Etheostomatinae</taxon>
        <taxon>Etheostoma</taxon>
    </lineage>
</organism>
<accession>A0A5J5CTK0</accession>
<feature type="non-terminal residue" evidence="2">
    <location>
        <position position="110"/>
    </location>
</feature>
<feature type="region of interest" description="Disordered" evidence="1">
    <location>
        <begin position="1"/>
        <end position="20"/>
    </location>
</feature>
<keyword evidence="3" id="KW-1185">Reference proteome</keyword>
<sequence>MKNKPNQQVRTAAPDRPNMSSFEVTVQQLNDLLTDDSGFYSWPTEHFHEVYPRIYVGNATICPCFPFGSTFCEDSITAFSHRAVRANSAEQLPKKAPNRATIIDNRGSTG</sequence>
<feature type="compositionally biased region" description="Polar residues" evidence="1">
    <location>
        <begin position="1"/>
        <end position="10"/>
    </location>
</feature>